<evidence type="ECO:0000256" key="1">
    <source>
        <dbReference type="SAM" id="MobiDB-lite"/>
    </source>
</evidence>
<dbReference type="RefSeq" id="WP_076583654.1">
    <property type="nucleotide sequence ID" value="NZ_CP019328.1"/>
</dbReference>
<dbReference type="Proteomes" id="UP000185687">
    <property type="component" value="Unassembled WGS sequence"/>
</dbReference>
<protein>
    <recommendedName>
        <fullName evidence="6">ParB-like nuclease domain-containing protein</fullName>
    </recommendedName>
</protein>
<evidence type="ECO:0000313" key="2">
    <source>
        <dbReference type="EMBL" id="APX98381.1"/>
    </source>
</evidence>
<name>A0A1N7FLK6_9EURY</name>
<feature type="region of interest" description="Disordered" evidence="1">
    <location>
        <begin position="256"/>
        <end position="276"/>
    </location>
</feature>
<keyword evidence="4" id="KW-1185">Reference proteome</keyword>
<reference evidence="2 5" key="1">
    <citation type="submission" date="2017-01" db="EMBL/GenBank/DDBJ databases">
        <title>Complete genome sequence of Haloterrigena daqingensis type strain (JX313T).</title>
        <authorList>
            <person name="Shuang W."/>
        </authorList>
    </citation>
    <scope>NUCLEOTIDE SEQUENCE [LARGE SCALE GENOMIC DNA]</scope>
    <source>
        <strain evidence="5">JX313</strain>
        <strain evidence="2">JX313T</strain>
        <plasmid evidence="5">Plasmid unnamed1</plasmid>
        <plasmid evidence="2">unnamed1</plasmid>
    </source>
</reference>
<evidence type="ECO:0000313" key="4">
    <source>
        <dbReference type="Proteomes" id="UP000185687"/>
    </source>
</evidence>
<keyword evidence="2" id="KW-0614">Plasmid</keyword>
<dbReference type="GeneID" id="30957651"/>
<organism evidence="3 4">
    <name type="scientific">Natronorubrum daqingense</name>
    <dbReference type="NCBI Taxonomy" id="588898"/>
    <lineage>
        <taxon>Archaea</taxon>
        <taxon>Methanobacteriati</taxon>
        <taxon>Methanobacteriota</taxon>
        <taxon>Stenosarchaea group</taxon>
        <taxon>Halobacteria</taxon>
        <taxon>Halobacteriales</taxon>
        <taxon>Natrialbaceae</taxon>
        <taxon>Natronorubrum</taxon>
    </lineage>
</organism>
<sequence>MTGLVRKGYETVRNEGLRSAVRKTWTVLAGTLVDVIFPYLPALAVEYYFDVKSVCSSRMSDANPARPVWVDPDRIAYYHGTGPSGFGRVVGGDWDDPECRFDDHVVHRSLRQRYDEGRDWSETELYDRYADRIDAGDPYWRCRTIEELEAYLESIDDLYETISENGYESQRALLSKNPDSVRRQNTDAPHPVLQEIGVNVYRDGTMAKKGAGFHRLSIAKLLGVERVPVTVRVRHAEWQSIRDEITDAESIQQLSPTARDHLHHPDVDAHAPDSWT</sequence>
<reference evidence="3 4" key="2">
    <citation type="submission" date="2017-01" db="EMBL/GenBank/DDBJ databases">
        <authorList>
            <person name="Mah S.A."/>
            <person name="Swanson W.J."/>
            <person name="Moy G.W."/>
            <person name="Vacquier V.D."/>
        </authorList>
    </citation>
    <scope>NUCLEOTIDE SEQUENCE [LARGE SCALE GENOMIC DNA]</scope>
    <source>
        <strain evidence="3 4">CGMCC 1.8909</strain>
    </source>
</reference>
<evidence type="ECO:0000313" key="3">
    <source>
        <dbReference type="EMBL" id="SIS01288.1"/>
    </source>
</evidence>
<geneLocation type="plasmid" evidence="2">
    <name>unnamed1</name>
</geneLocation>
<proteinExistence type="predicted"/>
<dbReference type="KEGG" id="hda:BB347_16870"/>
<evidence type="ECO:0008006" key="6">
    <source>
        <dbReference type="Google" id="ProtNLM"/>
    </source>
</evidence>
<evidence type="ECO:0000313" key="5">
    <source>
        <dbReference type="Proteomes" id="UP000187321"/>
    </source>
</evidence>
<feature type="compositionally biased region" description="Basic and acidic residues" evidence="1">
    <location>
        <begin position="258"/>
        <end position="276"/>
    </location>
</feature>
<dbReference type="OrthoDB" id="197906at2157"/>
<dbReference type="EMBL" id="FTNP01000006">
    <property type="protein sequence ID" value="SIS01288.1"/>
    <property type="molecule type" value="Genomic_DNA"/>
</dbReference>
<dbReference type="EMBL" id="CP019328">
    <property type="protein sequence ID" value="APX98381.1"/>
    <property type="molecule type" value="Genomic_DNA"/>
</dbReference>
<gene>
    <name evidence="2" type="ORF">BB347_16870</name>
    <name evidence="3" type="ORF">SAMN05421809_3351</name>
</gene>
<dbReference type="Proteomes" id="UP000187321">
    <property type="component" value="Plasmid unnamed1"/>
</dbReference>
<accession>A0A1N7FLK6</accession>
<dbReference type="AlphaFoldDB" id="A0A1N7FLK6"/>